<accession>A0A6J4HTL8</accession>
<name>A0A6J4HTL8_9MICC</name>
<evidence type="ECO:0000256" key="1">
    <source>
        <dbReference type="SAM" id="MobiDB-lite"/>
    </source>
</evidence>
<feature type="region of interest" description="Disordered" evidence="1">
    <location>
        <begin position="1"/>
        <end position="83"/>
    </location>
</feature>
<dbReference type="AlphaFoldDB" id="A0A6J4HTL8"/>
<protein>
    <submittedName>
        <fullName evidence="2">Uncharacterized protein</fullName>
    </submittedName>
</protein>
<organism evidence="2">
    <name type="scientific">uncultured Arthrobacter sp</name>
    <dbReference type="NCBI Taxonomy" id="114050"/>
    <lineage>
        <taxon>Bacteria</taxon>
        <taxon>Bacillati</taxon>
        <taxon>Actinomycetota</taxon>
        <taxon>Actinomycetes</taxon>
        <taxon>Micrococcales</taxon>
        <taxon>Micrococcaceae</taxon>
        <taxon>Arthrobacter</taxon>
        <taxon>environmental samples</taxon>
    </lineage>
</organism>
<feature type="compositionally biased region" description="Basic and acidic residues" evidence="1">
    <location>
        <begin position="65"/>
        <end position="83"/>
    </location>
</feature>
<feature type="non-terminal residue" evidence="2">
    <location>
        <position position="83"/>
    </location>
</feature>
<reference evidence="2" key="1">
    <citation type="submission" date="2020-02" db="EMBL/GenBank/DDBJ databases">
        <authorList>
            <person name="Meier V. D."/>
        </authorList>
    </citation>
    <scope>NUCLEOTIDE SEQUENCE</scope>
    <source>
        <strain evidence="2">AVDCRST_MAG83</strain>
    </source>
</reference>
<gene>
    <name evidence="2" type="ORF">AVDCRST_MAG83-1132</name>
</gene>
<proteinExistence type="predicted"/>
<dbReference type="EMBL" id="CADCTE010000067">
    <property type="protein sequence ID" value="CAA9230730.1"/>
    <property type="molecule type" value="Genomic_DNA"/>
</dbReference>
<sequence>GHPVPDPPLLPRQTRARRHPRGRRLGDRGAVQLAGVLRADRNAPELPASGGEPADVRGAVAPAAQDRRDDRPGAAAEPHHPPV</sequence>
<feature type="compositionally biased region" description="Basic residues" evidence="1">
    <location>
        <begin position="14"/>
        <end position="23"/>
    </location>
</feature>
<feature type="non-terminal residue" evidence="2">
    <location>
        <position position="1"/>
    </location>
</feature>
<feature type="compositionally biased region" description="Pro residues" evidence="1">
    <location>
        <begin position="1"/>
        <end position="10"/>
    </location>
</feature>
<evidence type="ECO:0000313" key="2">
    <source>
        <dbReference type="EMBL" id="CAA9230730.1"/>
    </source>
</evidence>